<feature type="coiled-coil region" evidence="1">
    <location>
        <begin position="118"/>
        <end position="162"/>
    </location>
</feature>
<keyword evidence="2" id="KW-0732">Signal</keyword>
<dbReference type="AlphaFoldDB" id="A0A7X3IJ68"/>
<dbReference type="RefSeq" id="WP_160498540.1">
    <property type="nucleotide sequence ID" value="NZ_WUBI01000002.1"/>
</dbReference>
<accession>A0A7X3IJ68</accession>
<dbReference type="Proteomes" id="UP000460318">
    <property type="component" value="Unassembled WGS sequence"/>
</dbReference>
<evidence type="ECO:0008006" key="5">
    <source>
        <dbReference type="Google" id="ProtNLM"/>
    </source>
</evidence>
<name>A0A7X3IJ68_9BACL</name>
<dbReference type="PROSITE" id="PS51257">
    <property type="entry name" value="PROKAR_LIPOPROTEIN"/>
    <property type="match status" value="1"/>
</dbReference>
<evidence type="ECO:0000256" key="1">
    <source>
        <dbReference type="SAM" id="Coils"/>
    </source>
</evidence>
<proteinExistence type="predicted"/>
<protein>
    <recommendedName>
        <fullName evidence="5">Lipoprotein</fullName>
    </recommendedName>
</protein>
<dbReference type="EMBL" id="WUBI01000002">
    <property type="protein sequence ID" value="MWV44934.1"/>
    <property type="molecule type" value="Genomic_DNA"/>
</dbReference>
<comment type="caution">
    <text evidence="3">The sequence shown here is derived from an EMBL/GenBank/DDBJ whole genome shotgun (WGS) entry which is preliminary data.</text>
</comment>
<evidence type="ECO:0000313" key="4">
    <source>
        <dbReference type="Proteomes" id="UP000460318"/>
    </source>
</evidence>
<reference evidence="3 4" key="1">
    <citation type="submission" date="2019-12" db="EMBL/GenBank/DDBJ databases">
        <title>Paenibacillus sp. nov., an endophytic bacterium isolated from the stem of Dendrobium.</title>
        <authorList>
            <person name="Zhao R."/>
        </authorList>
    </citation>
    <scope>NUCLEOTIDE SEQUENCE [LARGE SCALE GENOMIC DNA]</scope>
    <source>
        <strain evidence="3 4">HJL G12</strain>
    </source>
</reference>
<feature type="chain" id="PRO_5038787293" description="Lipoprotein" evidence="2">
    <location>
        <begin position="20"/>
        <end position="164"/>
    </location>
</feature>
<keyword evidence="1" id="KW-0175">Coiled coil</keyword>
<sequence length="164" mass="18846">MKKLIILISTMLLFNVLMGCSKTDPVTEELLSYINEQMVPLFTEEQELVNTYESVTGANFTDDETTYNVLVDKVIPGYNEFTGKVESVKIESKELREVHNIYIDGLNRQNSALTTIAYALEEQDIKTITEANEKLSEARKMMREYQDKVKELAEKYKVKLKSNS</sequence>
<gene>
    <name evidence="3" type="ORF">GRF59_15030</name>
</gene>
<evidence type="ECO:0000313" key="3">
    <source>
        <dbReference type="EMBL" id="MWV44934.1"/>
    </source>
</evidence>
<organism evidence="3 4">
    <name type="scientific">Paenibacillus dendrobii</name>
    <dbReference type="NCBI Taxonomy" id="2691084"/>
    <lineage>
        <taxon>Bacteria</taxon>
        <taxon>Bacillati</taxon>
        <taxon>Bacillota</taxon>
        <taxon>Bacilli</taxon>
        <taxon>Bacillales</taxon>
        <taxon>Paenibacillaceae</taxon>
        <taxon>Paenibacillus</taxon>
    </lineage>
</organism>
<keyword evidence="4" id="KW-1185">Reference proteome</keyword>
<evidence type="ECO:0000256" key="2">
    <source>
        <dbReference type="SAM" id="SignalP"/>
    </source>
</evidence>
<feature type="signal peptide" evidence="2">
    <location>
        <begin position="1"/>
        <end position="19"/>
    </location>
</feature>